<sequence length="273" mass="31012">MKKLFQAKKFLISILTLAIVVSIYFVLQSTTSLARSVANQDNPIQLVSEQPKVEISKPVPNQFNGQVRKVAYLTFDDGPGKYTAELLDILKQHDVKATFFLTGKPVKAYPDLVKREKIEGHYVGMHSMTHDFEKLYTNGDYVNEMKANQILIADLIGEKPQLTRPPYGSMPGLNETLRNKVVESGFKVWDWTIDSLDWKYNNLPVEAASLNIAQNVLIGATRSKEVILMHDIHPQAVAAIPTIIKGLKEKGYEFEVYQENNHFSLNFWQDSRI</sequence>
<accession>A0A109FXB0</accession>
<dbReference type="RefSeq" id="WP_060751425.1">
    <property type="nucleotide sequence ID" value="NZ_LRPH01000082.1"/>
</dbReference>
<dbReference type="EMBL" id="LRPH01000082">
    <property type="protein sequence ID" value="KWU56437.1"/>
    <property type="molecule type" value="Genomic_DNA"/>
</dbReference>
<proteinExistence type="predicted"/>
<dbReference type="InterPro" id="IPR002509">
    <property type="entry name" value="NODB_dom"/>
</dbReference>
<dbReference type="SUPFAM" id="SSF88713">
    <property type="entry name" value="Glycoside hydrolase/deacetylase"/>
    <property type="match status" value="1"/>
</dbReference>
<dbReference type="PANTHER" id="PTHR10587:SF125">
    <property type="entry name" value="POLYSACCHARIDE DEACETYLASE YHEN-RELATED"/>
    <property type="match status" value="1"/>
</dbReference>
<name>A0A109FXB0_BACMY</name>
<dbReference type="InterPro" id="IPR050248">
    <property type="entry name" value="Polysacc_deacetylase_ArnD"/>
</dbReference>
<dbReference type="GO" id="GO:0005975">
    <property type="term" value="P:carbohydrate metabolic process"/>
    <property type="evidence" value="ECO:0007669"/>
    <property type="project" value="InterPro"/>
</dbReference>
<dbReference type="InterPro" id="IPR054858">
    <property type="entry name" value="PgAcgDac"/>
</dbReference>
<protein>
    <submittedName>
        <fullName evidence="2">Peptidoglycan-N-acetylglucosamine deacetylase</fullName>
    </submittedName>
</protein>
<dbReference type="PANTHER" id="PTHR10587">
    <property type="entry name" value="GLYCOSYL TRANSFERASE-RELATED"/>
    <property type="match status" value="1"/>
</dbReference>
<comment type="caution">
    <text evidence="2">The sequence shown here is derived from an EMBL/GenBank/DDBJ whole genome shotgun (WGS) entry which is preliminary data.</text>
</comment>
<evidence type="ECO:0000259" key="1">
    <source>
        <dbReference type="PROSITE" id="PS51677"/>
    </source>
</evidence>
<gene>
    <name evidence="2" type="ORF">AWW70_22860</name>
</gene>
<dbReference type="Proteomes" id="UP000065797">
    <property type="component" value="Unassembled WGS sequence"/>
</dbReference>
<dbReference type="GO" id="GO:0016810">
    <property type="term" value="F:hydrolase activity, acting on carbon-nitrogen (but not peptide) bonds"/>
    <property type="evidence" value="ECO:0007669"/>
    <property type="project" value="InterPro"/>
</dbReference>
<dbReference type="InterPro" id="IPR011330">
    <property type="entry name" value="Glyco_hydro/deAcase_b/a-brl"/>
</dbReference>
<evidence type="ECO:0000313" key="3">
    <source>
        <dbReference type="Proteomes" id="UP000065797"/>
    </source>
</evidence>
<reference evidence="2 3" key="1">
    <citation type="submission" date="2016-01" db="EMBL/GenBank/DDBJ databases">
        <authorList>
            <person name="McClelland M."/>
            <person name="Jain A."/>
            <person name="Saraogi P."/>
            <person name="Mendelson R."/>
            <person name="Westerman R."/>
            <person name="SanMiguel P."/>
            <person name="Csonka L."/>
        </authorList>
    </citation>
    <scope>NUCLEOTIDE SEQUENCE [LARGE SCALE GENOMIC DNA]</scope>
    <source>
        <strain evidence="2 3">PE8-15</strain>
    </source>
</reference>
<dbReference type="CDD" id="cd10944">
    <property type="entry name" value="CE4_SmPgdA_like"/>
    <property type="match status" value="1"/>
</dbReference>
<feature type="domain" description="NodB homology" evidence="1">
    <location>
        <begin position="69"/>
        <end position="255"/>
    </location>
</feature>
<organism evidence="2 3">
    <name type="scientific">Bacillus mycoides</name>
    <dbReference type="NCBI Taxonomy" id="1405"/>
    <lineage>
        <taxon>Bacteria</taxon>
        <taxon>Bacillati</taxon>
        <taxon>Bacillota</taxon>
        <taxon>Bacilli</taxon>
        <taxon>Bacillales</taxon>
        <taxon>Bacillaceae</taxon>
        <taxon>Bacillus</taxon>
        <taxon>Bacillus cereus group</taxon>
    </lineage>
</organism>
<dbReference type="NCBIfam" id="NF045822">
    <property type="entry name" value="PgAcgDacpgdA2_Bac"/>
    <property type="match status" value="1"/>
</dbReference>
<dbReference type="Pfam" id="PF01522">
    <property type="entry name" value="Polysacc_deac_1"/>
    <property type="match status" value="1"/>
</dbReference>
<dbReference type="AlphaFoldDB" id="A0A109FXB0"/>
<dbReference type="PROSITE" id="PS51677">
    <property type="entry name" value="NODB"/>
    <property type="match status" value="1"/>
</dbReference>
<dbReference type="Gene3D" id="3.20.20.370">
    <property type="entry name" value="Glycoside hydrolase/deacetylase"/>
    <property type="match status" value="1"/>
</dbReference>
<evidence type="ECO:0000313" key="2">
    <source>
        <dbReference type="EMBL" id="KWU56437.1"/>
    </source>
</evidence>